<comment type="caution">
    <text evidence="1">The sequence shown here is derived from an EMBL/GenBank/DDBJ whole genome shotgun (WGS) entry which is preliminary data.</text>
</comment>
<name>A0A5B7HM72_PORTR</name>
<organism evidence="1 2">
    <name type="scientific">Portunus trituberculatus</name>
    <name type="common">Swimming crab</name>
    <name type="synonym">Neptunus trituberculatus</name>
    <dbReference type="NCBI Taxonomy" id="210409"/>
    <lineage>
        <taxon>Eukaryota</taxon>
        <taxon>Metazoa</taxon>
        <taxon>Ecdysozoa</taxon>
        <taxon>Arthropoda</taxon>
        <taxon>Crustacea</taxon>
        <taxon>Multicrustacea</taxon>
        <taxon>Malacostraca</taxon>
        <taxon>Eumalacostraca</taxon>
        <taxon>Eucarida</taxon>
        <taxon>Decapoda</taxon>
        <taxon>Pleocyemata</taxon>
        <taxon>Brachyura</taxon>
        <taxon>Eubrachyura</taxon>
        <taxon>Portunoidea</taxon>
        <taxon>Portunidae</taxon>
        <taxon>Portuninae</taxon>
        <taxon>Portunus</taxon>
    </lineage>
</organism>
<reference evidence="1 2" key="1">
    <citation type="submission" date="2019-05" db="EMBL/GenBank/DDBJ databases">
        <title>Another draft genome of Portunus trituberculatus and its Hox gene families provides insights of decapod evolution.</title>
        <authorList>
            <person name="Jeong J.-H."/>
            <person name="Song I."/>
            <person name="Kim S."/>
            <person name="Choi T."/>
            <person name="Kim D."/>
            <person name="Ryu S."/>
            <person name="Kim W."/>
        </authorList>
    </citation>
    <scope>NUCLEOTIDE SEQUENCE [LARGE SCALE GENOMIC DNA]</scope>
    <source>
        <tissue evidence="1">Muscle</tissue>
    </source>
</reference>
<accession>A0A5B7HM72</accession>
<dbReference type="AlphaFoldDB" id="A0A5B7HM72"/>
<gene>
    <name evidence="1" type="ORF">E2C01_067863</name>
</gene>
<sequence>MTRKQDLRGQGGKYPHRGREQRVINVTWHHHFSPQITAPRTTTPRQAAAAASLDALIPPPPSLPLHLSHGDVGRTCKELCLICLPAQGSTGRVSYLEQEGRKTKKTRTTRTRKKIMSVTLFFL</sequence>
<proteinExistence type="predicted"/>
<keyword evidence="2" id="KW-1185">Reference proteome</keyword>
<protein>
    <submittedName>
        <fullName evidence="1">Uncharacterized protein</fullName>
    </submittedName>
</protein>
<dbReference type="Proteomes" id="UP000324222">
    <property type="component" value="Unassembled WGS sequence"/>
</dbReference>
<evidence type="ECO:0000313" key="2">
    <source>
        <dbReference type="Proteomes" id="UP000324222"/>
    </source>
</evidence>
<evidence type="ECO:0000313" key="1">
    <source>
        <dbReference type="EMBL" id="MPC73530.1"/>
    </source>
</evidence>
<dbReference type="EMBL" id="VSRR010036974">
    <property type="protein sequence ID" value="MPC73530.1"/>
    <property type="molecule type" value="Genomic_DNA"/>
</dbReference>